<sequence length="104" mass="11966">MLISTIAKAGDTSFKKKRPPVSKTPVYWWNDGVEDVRKNCLKQRRKLMKTNTKKDVSQDEKEKYRTLKKTLKKEIQKAKAKARQKTCQALDNDLLRQAAGLSDG</sequence>
<keyword evidence="3" id="KW-1185">Reference proteome</keyword>
<name>A0AA38IEQ4_9CUCU</name>
<dbReference type="AlphaFoldDB" id="A0AA38IEQ4"/>
<comment type="caution">
    <text evidence="2">The sequence shown here is derived from an EMBL/GenBank/DDBJ whole genome shotgun (WGS) entry which is preliminary data.</text>
</comment>
<dbReference type="Proteomes" id="UP001168821">
    <property type="component" value="Unassembled WGS sequence"/>
</dbReference>
<accession>A0AA38IEQ4</accession>
<organism evidence="2 3">
    <name type="scientific">Zophobas morio</name>
    <dbReference type="NCBI Taxonomy" id="2755281"/>
    <lineage>
        <taxon>Eukaryota</taxon>
        <taxon>Metazoa</taxon>
        <taxon>Ecdysozoa</taxon>
        <taxon>Arthropoda</taxon>
        <taxon>Hexapoda</taxon>
        <taxon>Insecta</taxon>
        <taxon>Pterygota</taxon>
        <taxon>Neoptera</taxon>
        <taxon>Endopterygota</taxon>
        <taxon>Coleoptera</taxon>
        <taxon>Polyphaga</taxon>
        <taxon>Cucujiformia</taxon>
        <taxon>Tenebrionidae</taxon>
        <taxon>Zophobas</taxon>
    </lineage>
</organism>
<evidence type="ECO:0000256" key="1">
    <source>
        <dbReference type="SAM" id="Coils"/>
    </source>
</evidence>
<feature type="coiled-coil region" evidence="1">
    <location>
        <begin position="54"/>
        <end position="88"/>
    </location>
</feature>
<keyword evidence="1" id="KW-0175">Coiled coil</keyword>
<dbReference type="EMBL" id="JALNTZ010000004">
    <property type="protein sequence ID" value="KAJ3654975.1"/>
    <property type="molecule type" value="Genomic_DNA"/>
</dbReference>
<evidence type="ECO:0000313" key="2">
    <source>
        <dbReference type="EMBL" id="KAJ3654975.1"/>
    </source>
</evidence>
<proteinExistence type="predicted"/>
<protein>
    <submittedName>
        <fullName evidence="2">Uncharacterized protein</fullName>
    </submittedName>
</protein>
<reference evidence="2" key="1">
    <citation type="journal article" date="2023" name="G3 (Bethesda)">
        <title>Whole genome assemblies of Zophobas morio and Tenebrio molitor.</title>
        <authorList>
            <person name="Kaur S."/>
            <person name="Stinson S.A."/>
            <person name="diCenzo G.C."/>
        </authorList>
    </citation>
    <scope>NUCLEOTIDE SEQUENCE</scope>
    <source>
        <strain evidence="2">QUZm001</strain>
    </source>
</reference>
<evidence type="ECO:0000313" key="3">
    <source>
        <dbReference type="Proteomes" id="UP001168821"/>
    </source>
</evidence>
<gene>
    <name evidence="2" type="ORF">Zmor_014125</name>
</gene>